<gene>
    <name evidence="2" type="ORF">GMORB2_6722</name>
</gene>
<comment type="caution">
    <text evidence="2">The sequence shown here is derived from an EMBL/GenBank/DDBJ whole genome shotgun (WGS) entry which is preliminary data.</text>
</comment>
<evidence type="ECO:0000313" key="3">
    <source>
        <dbReference type="Proteomes" id="UP000749293"/>
    </source>
</evidence>
<evidence type="ECO:0000313" key="2">
    <source>
        <dbReference type="EMBL" id="KAF4123172.1"/>
    </source>
</evidence>
<accession>A0A9P4YWN8</accession>
<feature type="region of interest" description="Disordered" evidence="1">
    <location>
        <begin position="66"/>
        <end position="137"/>
    </location>
</feature>
<name>A0A9P4YWN8_9HYPO</name>
<feature type="compositionally biased region" description="Basic and acidic residues" evidence="1">
    <location>
        <begin position="72"/>
        <end position="81"/>
    </location>
</feature>
<dbReference type="AlphaFoldDB" id="A0A9P4YWN8"/>
<sequence length="198" mass="21944">MSQLTATLPQRFVLAEIIKSSRLDVETLAMFVRDNRIEPDWWNMQLPPRRNMNQCVEAADRMGIASSLKRRSSNDYTEHSSKRTATASRPGYPPPVPVQPNYPYTHQPPAPPHGAVLPHPGMSDYRQRHPAMPVADSHPSSSILAIVAYIRCTSFLQQRPRAPGSQAEHTPGPAQPGCDGRETHHPTGSLRLSKGDAE</sequence>
<feature type="compositionally biased region" description="Pro residues" evidence="1">
    <location>
        <begin position="91"/>
        <end position="112"/>
    </location>
</feature>
<proteinExistence type="predicted"/>
<dbReference type="Proteomes" id="UP000749293">
    <property type="component" value="Unassembled WGS sequence"/>
</dbReference>
<reference evidence="2" key="1">
    <citation type="submission" date="2020-03" db="EMBL/GenBank/DDBJ databases">
        <title>Site-based positive gene gene selection in Geosmithia morbida across the United States reveals a broad range of putative effectors and factors for local host and environmental adapation.</title>
        <authorList>
            <person name="Onufrak A."/>
            <person name="Murdoch R.W."/>
            <person name="Gazis R."/>
            <person name="Huff M."/>
            <person name="Staton M."/>
            <person name="Klingeman W."/>
            <person name="Hadziabdic D."/>
        </authorList>
    </citation>
    <scope>NUCLEOTIDE SEQUENCE</scope>
    <source>
        <strain evidence="2">1262</strain>
    </source>
</reference>
<dbReference type="RefSeq" id="XP_035321824.1">
    <property type="nucleotide sequence ID" value="XM_035468690.1"/>
</dbReference>
<dbReference type="EMBL" id="JAANYQ010000007">
    <property type="protein sequence ID" value="KAF4123172.1"/>
    <property type="molecule type" value="Genomic_DNA"/>
</dbReference>
<evidence type="ECO:0000256" key="1">
    <source>
        <dbReference type="SAM" id="MobiDB-lite"/>
    </source>
</evidence>
<feature type="region of interest" description="Disordered" evidence="1">
    <location>
        <begin position="159"/>
        <end position="198"/>
    </location>
</feature>
<protein>
    <submittedName>
        <fullName evidence="2">Uncharacterized protein</fullName>
    </submittedName>
</protein>
<organism evidence="2 3">
    <name type="scientific">Geosmithia morbida</name>
    <dbReference type="NCBI Taxonomy" id="1094350"/>
    <lineage>
        <taxon>Eukaryota</taxon>
        <taxon>Fungi</taxon>
        <taxon>Dikarya</taxon>
        <taxon>Ascomycota</taxon>
        <taxon>Pezizomycotina</taxon>
        <taxon>Sordariomycetes</taxon>
        <taxon>Hypocreomycetidae</taxon>
        <taxon>Hypocreales</taxon>
        <taxon>Bionectriaceae</taxon>
        <taxon>Geosmithia</taxon>
    </lineage>
</organism>
<keyword evidence="3" id="KW-1185">Reference proteome</keyword>
<dbReference type="OrthoDB" id="5371646at2759"/>
<dbReference type="GeneID" id="55972945"/>